<dbReference type="OrthoDB" id="1685177at2"/>
<proteinExistence type="predicted"/>
<dbReference type="EMBL" id="UPPP01000057">
    <property type="protein sequence ID" value="VBB05603.1"/>
    <property type="molecule type" value="Genomic_DNA"/>
</dbReference>
<evidence type="ECO:0000313" key="1">
    <source>
        <dbReference type="EMBL" id="VBB05603.1"/>
    </source>
</evidence>
<name>A0A498R5X2_9FIRM</name>
<keyword evidence="2" id="KW-1185">Reference proteome</keyword>
<dbReference type="RefSeq" id="WP_122626587.1">
    <property type="nucleotide sequence ID" value="NZ_UPPP01000057.1"/>
</dbReference>
<accession>A0A498R5X2</accession>
<sequence length="147" mass="16654">MYRACRKGAKLALLDASSELKMARETLVKIEYFQEEAHPKKVVQMCELYNAGKRLAMWHCANHCSIGRYCGHEFIEMIPTLAGMQLLGAIDDVALTKHNLVQVLRDGRITRDELPIIDSILNKCHEFTRAAIALELEKEKTALRAAK</sequence>
<dbReference type="Proteomes" id="UP000277811">
    <property type="component" value="Unassembled WGS sequence"/>
</dbReference>
<protein>
    <submittedName>
        <fullName evidence="1">Uncharacterized protein</fullName>
    </submittedName>
</protein>
<gene>
    <name evidence="1" type="ORF">LUCI_0813</name>
</gene>
<dbReference type="AlphaFoldDB" id="A0A498R5X2"/>
<reference evidence="1 2" key="1">
    <citation type="submission" date="2018-06" db="EMBL/GenBank/DDBJ databases">
        <authorList>
            <person name="Strepis N."/>
        </authorList>
    </citation>
    <scope>NUCLEOTIDE SEQUENCE [LARGE SCALE GENOMIC DNA]</scope>
    <source>
        <strain evidence="1">LUCI</strain>
    </source>
</reference>
<evidence type="ECO:0000313" key="2">
    <source>
        <dbReference type="Proteomes" id="UP000277811"/>
    </source>
</evidence>
<organism evidence="1 2">
    <name type="scientific">Lucifera butyrica</name>
    <dbReference type="NCBI Taxonomy" id="1351585"/>
    <lineage>
        <taxon>Bacteria</taxon>
        <taxon>Bacillati</taxon>
        <taxon>Bacillota</taxon>
        <taxon>Negativicutes</taxon>
        <taxon>Veillonellales</taxon>
        <taxon>Veillonellaceae</taxon>
        <taxon>Lucifera</taxon>
    </lineage>
</organism>